<gene>
    <name evidence="1" type="ORF">HMPREF9138_00656</name>
</gene>
<dbReference type="Proteomes" id="UP000004597">
    <property type="component" value="Unassembled WGS sequence"/>
</dbReference>
<name>G6AEX9_9BACT</name>
<protein>
    <submittedName>
        <fullName evidence="1">Uncharacterized protein</fullName>
    </submittedName>
</protein>
<accession>G6AEX9</accession>
<dbReference type="HOGENOM" id="CLU_2975487_0_0_10"/>
<comment type="caution">
    <text evidence="1">The sequence shown here is derived from an EMBL/GenBank/DDBJ whole genome shotgun (WGS) entry which is preliminary data.</text>
</comment>
<evidence type="ECO:0000313" key="1">
    <source>
        <dbReference type="EMBL" id="EHG16826.1"/>
    </source>
</evidence>
<keyword evidence="2" id="KW-1185">Reference proteome</keyword>
<reference evidence="1 2" key="1">
    <citation type="submission" date="2011-10" db="EMBL/GenBank/DDBJ databases">
        <title>The Genome Sequence of Prevotella histicola F0411.</title>
        <authorList>
            <consortium name="The Broad Institute Genome Sequencing Platform"/>
            <person name="Earl A."/>
            <person name="Ward D."/>
            <person name="Feldgarden M."/>
            <person name="Gevers D."/>
            <person name="Izard J."/>
            <person name="Ganesan A."/>
            <person name="Blanton J.M."/>
            <person name="Baranova O.V."/>
            <person name="Tanner A.C."/>
            <person name="Mathney J.M.J."/>
            <person name="Dewhirst F.E."/>
            <person name="Young S.K."/>
            <person name="Zeng Q."/>
            <person name="Gargeya S."/>
            <person name="Fitzgerald M."/>
            <person name="Haas B."/>
            <person name="Abouelleil A."/>
            <person name="Alvarado L."/>
            <person name="Arachchi H.M."/>
            <person name="Berlin A."/>
            <person name="Brown A."/>
            <person name="Chapman S.B."/>
            <person name="Chen Z."/>
            <person name="Dunbar C."/>
            <person name="Freedman E."/>
            <person name="Gearin G."/>
            <person name="Gellesch M."/>
            <person name="Goldberg J."/>
            <person name="Griggs A."/>
            <person name="Gujja S."/>
            <person name="Heiman D."/>
            <person name="Howarth C."/>
            <person name="Larson L."/>
            <person name="Lui A."/>
            <person name="MacDonald P.J.P."/>
            <person name="Montmayeur A."/>
            <person name="Murphy C."/>
            <person name="Neiman D."/>
            <person name="Pearson M."/>
            <person name="Priest M."/>
            <person name="Roberts A."/>
            <person name="Saif S."/>
            <person name="Shea T."/>
            <person name="Shenoy N."/>
            <person name="Sisk P."/>
            <person name="Stolte C."/>
            <person name="Sykes S."/>
            <person name="Wortman J."/>
            <person name="Nusbaum C."/>
            <person name="Birren B."/>
        </authorList>
    </citation>
    <scope>NUCLEOTIDE SEQUENCE [LARGE SCALE GENOMIC DNA]</scope>
    <source>
        <strain evidence="1 2">F0411</strain>
    </source>
</reference>
<organism evidence="1 2">
    <name type="scientific">Prevotella histicola F0411</name>
    <dbReference type="NCBI Taxonomy" id="857291"/>
    <lineage>
        <taxon>Bacteria</taxon>
        <taxon>Pseudomonadati</taxon>
        <taxon>Bacteroidota</taxon>
        <taxon>Bacteroidia</taxon>
        <taxon>Bacteroidales</taxon>
        <taxon>Prevotellaceae</taxon>
        <taxon>Prevotella</taxon>
    </lineage>
</organism>
<sequence>MLAYKKAKLTIFNAEIGKHCSDFYTLMLAQKQWDSCILHMLTPTSIHQVMGYLLKPSL</sequence>
<evidence type="ECO:0000313" key="2">
    <source>
        <dbReference type="Proteomes" id="UP000004597"/>
    </source>
</evidence>
<dbReference type="EMBL" id="AFXP01000004">
    <property type="protein sequence ID" value="EHG16826.1"/>
    <property type="molecule type" value="Genomic_DNA"/>
</dbReference>
<dbReference type="AlphaFoldDB" id="G6AEX9"/>
<proteinExistence type="predicted"/>